<keyword evidence="1" id="KW-0614">Plasmid</keyword>
<reference evidence="1 2" key="1">
    <citation type="submission" date="2015-11" db="EMBL/GenBank/DDBJ databases">
        <title>Complete genome sequencing of a biphenyl-degrading bacterium, Pseudomonas putida KF715 (=NBRC110667).</title>
        <authorList>
            <person name="Suenaga H."/>
            <person name="Fujihara N."/>
            <person name="Watanabe T."/>
            <person name="Hirose J."/>
            <person name="Kimura N."/>
            <person name="Yamazoe A."/>
            <person name="Hosoyama A."/>
            <person name="Shimodaira J."/>
            <person name="Furukawa K."/>
        </authorList>
    </citation>
    <scope>NUCLEOTIDE SEQUENCE [LARGE SCALE GENOMIC DNA]</scope>
    <source>
        <strain evidence="1 2">KF715</strain>
        <plasmid evidence="2">Plasmid pkf715a dna</plasmid>
    </source>
</reference>
<dbReference type="Proteomes" id="UP000218731">
    <property type="component" value="Plasmid pKF715A"/>
</dbReference>
<proteinExistence type="predicted"/>
<sequence>MMNPSKTQPETDMSITDLEQRYANTLAEMAAQGLIEGDELPSLQELMQTIKDTVDDEQLSFPDFEHFFEWWDVTTAYDQMDEETSVEQHKPALEIAFAALVREGFFVVDFKSTYEAKVAELVQSGTVDQGELPDFDAITEEIKEAVLIDQERFWSFAEFFDFYEKAVAVAAENLSLTLENQKPALEVLYWSLVCEDAL</sequence>
<evidence type="ECO:0000313" key="1">
    <source>
        <dbReference type="EMBL" id="BAW26739.1"/>
    </source>
</evidence>
<gene>
    <name evidence="1" type="ORF">KF715C_pA2340</name>
</gene>
<dbReference type="EMBL" id="AP015030">
    <property type="protein sequence ID" value="BAW26739.1"/>
    <property type="molecule type" value="Genomic_DNA"/>
</dbReference>
<evidence type="ECO:0000313" key="2">
    <source>
        <dbReference type="Proteomes" id="UP000218731"/>
    </source>
</evidence>
<organism evidence="1 2">
    <name type="scientific">Pseudomonas putida</name>
    <name type="common">Arthrobacter siderocapsulatus</name>
    <dbReference type="NCBI Taxonomy" id="303"/>
    <lineage>
        <taxon>Bacteria</taxon>
        <taxon>Pseudomonadati</taxon>
        <taxon>Pseudomonadota</taxon>
        <taxon>Gammaproteobacteria</taxon>
        <taxon>Pseudomonadales</taxon>
        <taxon>Pseudomonadaceae</taxon>
        <taxon>Pseudomonas</taxon>
    </lineage>
</organism>
<accession>A0A1L7NMN7</accession>
<name>A0A1L7NMN7_PSEPU</name>
<geneLocation type="plasmid" evidence="2">
    <name>pkf715a dna</name>
</geneLocation>
<dbReference type="AlphaFoldDB" id="A0A1L7NMN7"/>
<protein>
    <submittedName>
        <fullName evidence="1">Uncharacterized protein</fullName>
    </submittedName>
</protein>